<keyword evidence="4" id="KW-0472">Membrane</keyword>
<dbReference type="PROSITE" id="PS50002">
    <property type="entry name" value="SH3"/>
    <property type="match status" value="1"/>
</dbReference>
<dbReference type="AlphaFoldDB" id="A0A1E5RJM4"/>
<dbReference type="Pfam" id="PF07653">
    <property type="entry name" value="SH3_2"/>
    <property type="match status" value="1"/>
</dbReference>
<keyword evidence="4" id="KW-1133">Transmembrane helix</keyword>
<dbReference type="OrthoDB" id="5983572at2759"/>
<proteinExistence type="predicted"/>
<feature type="unsure residue" description="D or N" evidence="6">
    <location>
        <position position="74"/>
    </location>
</feature>
<gene>
    <name evidence="6" type="ORF">AWRI3580_g2652</name>
</gene>
<name>A0A1E5RJM4_HANUV</name>
<keyword evidence="7" id="KW-1185">Reference proteome</keyword>
<protein>
    <submittedName>
        <fullName evidence="6">High osmolarity signaling protein SHO1</fullName>
    </submittedName>
</protein>
<dbReference type="SMART" id="SM00326">
    <property type="entry name" value="SH3"/>
    <property type="match status" value="1"/>
</dbReference>
<dbReference type="SUPFAM" id="SSF50044">
    <property type="entry name" value="SH3-domain"/>
    <property type="match status" value="1"/>
</dbReference>
<evidence type="ECO:0000256" key="1">
    <source>
        <dbReference type="ARBA" id="ARBA00022443"/>
    </source>
</evidence>
<keyword evidence="4" id="KW-0812">Transmembrane</keyword>
<feature type="transmembrane region" description="Helical" evidence="4">
    <location>
        <begin position="35"/>
        <end position="65"/>
    </location>
</feature>
<evidence type="ECO:0000256" key="4">
    <source>
        <dbReference type="SAM" id="Phobius"/>
    </source>
</evidence>
<feature type="domain" description="SH3" evidence="5">
    <location>
        <begin position="315"/>
        <end position="375"/>
    </location>
</feature>
<feature type="region of interest" description="Disordered" evidence="3">
    <location>
        <begin position="230"/>
        <end position="299"/>
    </location>
</feature>
<feature type="compositionally biased region" description="Polar residues" evidence="3">
    <location>
        <begin position="230"/>
        <end position="245"/>
    </location>
</feature>
<evidence type="ECO:0000256" key="3">
    <source>
        <dbReference type="SAM" id="MobiDB-lite"/>
    </source>
</evidence>
<evidence type="ECO:0000256" key="2">
    <source>
        <dbReference type="PROSITE-ProRule" id="PRU00192"/>
    </source>
</evidence>
<sequence>MGVFSYKLNKSSKMGKNTNQQVYARKRHYFDVSRLLGDPFGITTISLAIIGWLVAVVSGICFIYLPHNSLTSEDIGFPKFTWWGLGFQIFLIFIYMILYCFDLLDHYRVFITCTTAISFVYNTNSTTNLIYSSGKTKAASASGCIILSVINFTWLLYFGSDNSSPLNRFIDSFSLDGQRPSNIVSEYLQDRRLANMKRLQQQKQQMSRYQELQKGMSSGYANSTQYVSNLNETSVPPSRSQQQDDNLIPEEENTGSISDEFHNPINVAAPSTSKFTNGQSNSRHNRNHTTQPSQSLSNARTSIISYADPSEEEAIYPYKAVAIFEYVADASDPYEISFDEGEVMRVTDIEGRWWSCLKTNGERGIIPSNYVKLLD</sequence>
<feature type="transmembrane region" description="Helical" evidence="4">
    <location>
        <begin position="80"/>
        <end position="101"/>
    </location>
</feature>
<accession>A0A1E5RJM4</accession>
<feature type="transmembrane region" description="Helical" evidence="4">
    <location>
        <begin position="138"/>
        <end position="158"/>
    </location>
</feature>
<feature type="compositionally biased region" description="Polar residues" evidence="3">
    <location>
        <begin position="269"/>
        <end position="299"/>
    </location>
</feature>
<dbReference type="InterPro" id="IPR036028">
    <property type="entry name" value="SH3-like_dom_sf"/>
</dbReference>
<evidence type="ECO:0000313" key="7">
    <source>
        <dbReference type="Proteomes" id="UP000095358"/>
    </source>
</evidence>
<comment type="caution">
    <text evidence="6">The sequence shown here is derived from an EMBL/GenBank/DDBJ whole genome shotgun (WGS) entry which is preliminary data.</text>
</comment>
<dbReference type="Gene3D" id="2.30.30.40">
    <property type="entry name" value="SH3 Domains"/>
    <property type="match status" value="1"/>
</dbReference>
<evidence type="ECO:0000313" key="6">
    <source>
        <dbReference type="EMBL" id="OEJ87092.1"/>
    </source>
</evidence>
<dbReference type="STRING" id="29833.A0A1E5RJM4"/>
<evidence type="ECO:0000259" key="5">
    <source>
        <dbReference type="PROSITE" id="PS50002"/>
    </source>
</evidence>
<dbReference type="InterPro" id="IPR001452">
    <property type="entry name" value="SH3_domain"/>
</dbReference>
<dbReference type="Proteomes" id="UP000095358">
    <property type="component" value="Unassembled WGS sequence"/>
</dbReference>
<keyword evidence="1 2" id="KW-0728">SH3 domain</keyword>
<dbReference type="VEuPathDB" id="FungiDB:AWRI3580_g2652"/>
<dbReference type="EMBL" id="LPNN01000005">
    <property type="protein sequence ID" value="OEJ87092.1"/>
    <property type="molecule type" value="Genomic_DNA"/>
</dbReference>
<organism evidence="6 7">
    <name type="scientific">Hanseniaspora uvarum</name>
    <name type="common">Yeast</name>
    <name type="synonym">Kloeckera apiculata</name>
    <dbReference type="NCBI Taxonomy" id="29833"/>
    <lineage>
        <taxon>Eukaryota</taxon>
        <taxon>Fungi</taxon>
        <taxon>Dikarya</taxon>
        <taxon>Ascomycota</taxon>
        <taxon>Saccharomycotina</taxon>
        <taxon>Saccharomycetes</taxon>
        <taxon>Saccharomycodales</taxon>
        <taxon>Saccharomycodaceae</taxon>
        <taxon>Hanseniaspora</taxon>
    </lineage>
</organism>
<reference evidence="7" key="1">
    <citation type="journal article" date="2016" name="Genome Announc.">
        <title>Genome sequences of three species of Hanseniaspora isolated from spontaneous wine fermentations.</title>
        <authorList>
            <person name="Sternes P.R."/>
            <person name="Lee D."/>
            <person name="Kutyna D.R."/>
            <person name="Borneman A.R."/>
        </authorList>
    </citation>
    <scope>NUCLEOTIDE SEQUENCE [LARGE SCALE GENOMIC DNA]</scope>
    <source>
        <strain evidence="7">AWRI3580</strain>
    </source>
</reference>